<gene>
    <name evidence="1" type="ORF">ACFOW6_14365</name>
</gene>
<dbReference type="SUPFAM" id="SSF56112">
    <property type="entry name" value="Protein kinase-like (PK-like)"/>
    <property type="match status" value="1"/>
</dbReference>
<reference evidence="2" key="1">
    <citation type="journal article" date="2019" name="Int. J. Syst. Evol. Microbiol.">
        <title>The Global Catalogue of Microorganisms (GCM) 10K type strain sequencing project: providing services to taxonomists for standard genome sequencing and annotation.</title>
        <authorList>
            <consortium name="The Broad Institute Genomics Platform"/>
            <consortium name="The Broad Institute Genome Sequencing Center for Infectious Disease"/>
            <person name="Wu L."/>
            <person name="Ma J."/>
        </authorList>
    </citation>
    <scope>NUCLEOTIDE SEQUENCE [LARGE SCALE GENOMIC DNA]</scope>
    <source>
        <strain evidence="2">CECT 8472</strain>
    </source>
</reference>
<dbReference type="Proteomes" id="UP001595799">
    <property type="component" value="Unassembled WGS sequence"/>
</dbReference>
<comment type="caution">
    <text evidence="1">The sequence shown here is derived from an EMBL/GenBank/DDBJ whole genome shotgun (WGS) entry which is preliminary data.</text>
</comment>
<dbReference type="Gene3D" id="3.40.50.300">
    <property type="entry name" value="P-loop containing nucleotide triphosphate hydrolases"/>
    <property type="match status" value="1"/>
</dbReference>
<dbReference type="InterPro" id="IPR052732">
    <property type="entry name" value="Cell-binding_unc_protein"/>
</dbReference>
<dbReference type="Pfam" id="PF13671">
    <property type="entry name" value="AAA_33"/>
    <property type="match status" value="1"/>
</dbReference>
<proteinExistence type="predicted"/>
<sequence length="520" mass="57444">MTDQHDSESGQEEIIAFLKDPSTHPEAAGEVRHVTTHVAHVFLAGERAWKIKRAVAYSFLDFTGLEAREEVCRREVELNRRTAPQIYLGVHAITRARDGGLEFDGAGETLDWVIEMRRFDQALMFDHLIEQGELEPRHIIDLVDRVHDLHVQAERLAAPYGGTEGLQGVVEENAEDMKAMPACFTPDAVADLTRRSRTALERVGPLLDRRREEGWVRQCHGDLHLGNVVLWQEQATPFDCIEFSQRIAGIDVVYDLAYLLMDLVNRDHRHFANLAMNRYLSRVGQVGVLDALPLMLSIRAAVRAKVTAAAVDAQEDKAEAERLTDAAGRFFALARQFLEPADQPRLIAVGGFSGTGKSTLAAGLAPAVGRAPGALHLRSDMIRKRLQGVAPETRLPQDAYSADVSRKVYDTLFAEATAALKAGQSVIADAVWAKPEERGQLEALARDCGAAFRGLWLEAPRETLEARIEGRRNDSSDATVSVLEHQLTHETGEIAWPRLDTGNGAEAVLARAQERLGLES</sequence>
<dbReference type="PANTHER" id="PTHR43883:SF1">
    <property type="entry name" value="GLUCONOKINASE"/>
    <property type="match status" value="1"/>
</dbReference>
<dbReference type="InterPro" id="IPR011009">
    <property type="entry name" value="Kinase-like_dom_sf"/>
</dbReference>
<evidence type="ECO:0000313" key="2">
    <source>
        <dbReference type="Proteomes" id="UP001595799"/>
    </source>
</evidence>
<dbReference type="EMBL" id="JBHSCW010000008">
    <property type="protein sequence ID" value="MFC4352732.1"/>
    <property type="molecule type" value="Genomic_DNA"/>
</dbReference>
<evidence type="ECO:0000313" key="1">
    <source>
        <dbReference type="EMBL" id="MFC4352732.1"/>
    </source>
</evidence>
<organism evidence="1 2">
    <name type="scientific">Fodinicurvata halophila</name>
    <dbReference type="NCBI Taxonomy" id="1419723"/>
    <lineage>
        <taxon>Bacteria</taxon>
        <taxon>Pseudomonadati</taxon>
        <taxon>Pseudomonadota</taxon>
        <taxon>Alphaproteobacteria</taxon>
        <taxon>Rhodospirillales</taxon>
        <taxon>Rhodovibrionaceae</taxon>
        <taxon>Fodinicurvata</taxon>
    </lineage>
</organism>
<name>A0ABV8UN58_9PROT</name>
<keyword evidence="2" id="KW-1185">Reference proteome</keyword>
<dbReference type="PANTHER" id="PTHR43883">
    <property type="entry name" value="SLR0207 PROTEIN"/>
    <property type="match status" value="1"/>
</dbReference>
<dbReference type="RefSeq" id="WP_382423091.1">
    <property type="nucleotide sequence ID" value="NZ_JBHSCW010000008.1"/>
</dbReference>
<accession>A0ABV8UN58</accession>
<protein>
    <submittedName>
        <fullName evidence="1">AAA family ATPase</fullName>
    </submittedName>
</protein>
<dbReference type="InterPro" id="IPR027417">
    <property type="entry name" value="P-loop_NTPase"/>
</dbReference>
<dbReference type="Gene3D" id="3.90.1200.10">
    <property type="match status" value="1"/>
</dbReference>
<dbReference type="SUPFAM" id="SSF52540">
    <property type="entry name" value="P-loop containing nucleoside triphosphate hydrolases"/>
    <property type="match status" value="1"/>
</dbReference>